<dbReference type="PROSITE" id="PS50830">
    <property type="entry name" value="TNASE_3"/>
    <property type="match status" value="1"/>
</dbReference>
<dbReference type="SMART" id="SM00318">
    <property type="entry name" value="SNc"/>
    <property type="match status" value="1"/>
</dbReference>
<protein>
    <submittedName>
        <fullName evidence="3">Staphylococcal nuclease homologue</fullName>
    </submittedName>
</protein>
<dbReference type="Proteomes" id="UP000289506">
    <property type="component" value="Plasmid 13"/>
</dbReference>
<evidence type="ECO:0000256" key="1">
    <source>
        <dbReference type="SAM" id="SignalP"/>
    </source>
</evidence>
<dbReference type="EMBL" id="LR214986">
    <property type="protein sequence ID" value="VEU64696.1"/>
    <property type="molecule type" value="Genomic_DNA"/>
</dbReference>
<dbReference type="InterPro" id="IPR035437">
    <property type="entry name" value="SNase_OB-fold_sf"/>
</dbReference>
<proteinExistence type="predicted"/>
<dbReference type="PROSITE" id="PS51257">
    <property type="entry name" value="PROKAR_LIPOPROTEIN"/>
    <property type="match status" value="1"/>
</dbReference>
<dbReference type="RefSeq" id="WP_129720587.1">
    <property type="nucleotide sequence ID" value="NZ_LR214986.1"/>
</dbReference>
<name>A0A449AIC4_9BACT</name>
<feature type="chain" id="PRO_5019475116" evidence="1">
    <location>
        <begin position="28"/>
        <end position="478"/>
    </location>
</feature>
<dbReference type="SUPFAM" id="SSF50199">
    <property type="entry name" value="Staphylococcal nuclease"/>
    <property type="match status" value="1"/>
</dbReference>
<geneLocation type="plasmid" evidence="3 4">
    <name>13</name>
</geneLocation>
<dbReference type="Pfam" id="PF00565">
    <property type="entry name" value="SNase"/>
    <property type="match status" value="1"/>
</dbReference>
<feature type="signal peptide" evidence="1">
    <location>
        <begin position="1"/>
        <end position="27"/>
    </location>
</feature>
<organism evidence="3 4">
    <name type="scientific">Mycoplasmopsis cynos</name>
    <dbReference type="NCBI Taxonomy" id="171284"/>
    <lineage>
        <taxon>Bacteria</taxon>
        <taxon>Bacillati</taxon>
        <taxon>Mycoplasmatota</taxon>
        <taxon>Mycoplasmoidales</taxon>
        <taxon>Metamycoplasmataceae</taxon>
        <taxon>Mycoplasmopsis</taxon>
    </lineage>
</organism>
<gene>
    <name evidence="3" type="ORF">NCTC10142_00452</name>
</gene>
<keyword evidence="1" id="KW-0732">Signal</keyword>
<sequence>MINHKKVLLSIGTLASVSLATSSLLVACSKKEGLATVPDVKIKDQTLEQSGFYTLTSNSKYLQNDKQSKEFLSFNIDNTEFIYENKKFKFYRLGYRSTKNKGDWKKTEDKIKSLIKNYLLTKYYSKYIYPTKKTNSNKILFKLEDFQNLPDEIKIGINGKLATLRLQRTPFFSKIILGEYGENNSETLEQNAANTLDNVDTTYNFTYDIYLGNAKLEGFIEPTVSKEYNSIKIKPLLKDTPINTDVSKFKTLNFDFENDPNLRDLYFKAKVKDVSDGDTVTVISLEDKQLANNVSVKKNEEYRVRLSGIDTPEKALGGKNGIKKSSAFEYAFALHATKFAEEILGKKFANDVVVGFASGKDTYERITADIFFGEKYKYSYNAEIVRAGHTLPFKNQGWEANVKNKNIKSYEYNMYKELAIALSDAINNKKGLFNYFNNPIEVQRFVYLIKPNSEWFPFYKEKINTEEKTIYDYFNDIK</sequence>
<evidence type="ECO:0000313" key="4">
    <source>
        <dbReference type="Proteomes" id="UP000289506"/>
    </source>
</evidence>
<dbReference type="InterPro" id="IPR016071">
    <property type="entry name" value="Staphylococal_nuclease_OB-fold"/>
</dbReference>
<evidence type="ECO:0000313" key="3">
    <source>
        <dbReference type="EMBL" id="VEU64696.1"/>
    </source>
</evidence>
<evidence type="ECO:0000259" key="2">
    <source>
        <dbReference type="PROSITE" id="PS50830"/>
    </source>
</evidence>
<dbReference type="Gene3D" id="2.40.50.90">
    <property type="match status" value="1"/>
</dbReference>
<keyword evidence="3" id="KW-0614">Plasmid</keyword>
<feature type="domain" description="TNase-like" evidence="2">
    <location>
        <begin position="265"/>
        <end position="435"/>
    </location>
</feature>
<accession>A0A449AIC4</accession>
<dbReference type="AlphaFoldDB" id="A0A449AIC4"/>
<reference evidence="3 4" key="1">
    <citation type="submission" date="2019-01" db="EMBL/GenBank/DDBJ databases">
        <authorList>
            <consortium name="Pathogen Informatics"/>
        </authorList>
    </citation>
    <scope>NUCLEOTIDE SEQUENCE [LARGE SCALE GENOMIC DNA]</scope>
    <source>
        <strain evidence="3 4">NCTC10142</strain>
        <plasmid evidence="4">13</plasmid>
    </source>
</reference>